<proteinExistence type="predicted"/>
<dbReference type="PANTHER" id="PTHR44520:SF2">
    <property type="entry name" value="RESPONSE REGULATOR RCP1"/>
    <property type="match status" value="1"/>
</dbReference>
<dbReference type="Gene3D" id="3.40.50.2300">
    <property type="match status" value="1"/>
</dbReference>
<evidence type="ECO:0000313" key="4">
    <source>
        <dbReference type="Proteomes" id="UP000249610"/>
    </source>
</evidence>
<dbReference type="AlphaFoldDB" id="A0A327PJ74"/>
<dbReference type="Proteomes" id="UP000249610">
    <property type="component" value="Unassembled WGS sequence"/>
</dbReference>
<protein>
    <submittedName>
        <fullName evidence="3">Response regulator receiver domain-containing protein</fullName>
    </submittedName>
</protein>
<sequence length="136" mass="15696">MKIKLLLIDDDRISLLIAKKYLSDHCIKELVEEIIAFTEAEDALKLLKQAKSDQDQCLFWILLDVNMPKINGWEFLKLVEKYKLKNLLKVAMLTSSISEVDKSTAKSFDTVHGFFTKPLTQEKCEEFKALINQQTS</sequence>
<feature type="modified residue" description="4-aspartylphosphate" evidence="1">
    <location>
        <position position="64"/>
    </location>
</feature>
<reference evidence="3 4" key="1">
    <citation type="submission" date="2018-06" db="EMBL/GenBank/DDBJ databases">
        <title>Genomic Encyclopedia of Archaeal and Bacterial Type Strains, Phase II (KMG-II): from individual species to whole genera.</title>
        <authorList>
            <person name="Goeker M."/>
        </authorList>
    </citation>
    <scope>NUCLEOTIDE SEQUENCE [LARGE SCALE GENOMIC DNA]</scope>
    <source>
        <strain evidence="3 4">DSM 23446</strain>
    </source>
</reference>
<feature type="domain" description="Response regulatory" evidence="2">
    <location>
        <begin position="4"/>
        <end position="132"/>
    </location>
</feature>
<dbReference type="PROSITE" id="PS50110">
    <property type="entry name" value="RESPONSE_REGULATORY"/>
    <property type="match status" value="1"/>
</dbReference>
<dbReference type="SUPFAM" id="SSF52172">
    <property type="entry name" value="CheY-like"/>
    <property type="match status" value="1"/>
</dbReference>
<organism evidence="3 4">
    <name type="scientific">Algoriphagus yeomjeoni</name>
    <dbReference type="NCBI Taxonomy" id="291403"/>
    <lineage>
        <taxon>Bacteria</taxon>
        <taxon>Pseudomonadati</taxon>
        <taxon>Bacteroidota</taxon>
        <taxon>Cytophagia</taxon>
        <taxon>Cytophagales</taxon>
        <taxon>Cyclobacteriaceae</taxon>
        <taxon>Algoriphagus</taxon>
    </lineage>
</organism>
<accession>A0A327PJ74</accession>
<evidence type="ECO:0000259" key="2">
    <source>
        <dbReference type="PROSITE" id="PS50110"/>
    </source>
</evidence>
<dbReference type="OrthoDB" id="673128at2"/>
<dbReference type="RefSeq" id="WP_111611013.1">
    <property type="nucleotide sequence ID" value="NZ_QLLK01000004.1"/>
</dbReference>
<dbReference type="InterPro" id="IPR052893">
    <property type="entry name" value="TCS_response_regulator"/>
</dbReference>
<dbReference type="EMBL" id="QLLK01000004">
    <property type="protein sequence ID" value="RAI91421.1"/>
    <property type="molecule type" value="Genomic_DNA"/>
</dbReference>
<gene>
    <name evidence="3" type="ORF">LV83_01606</name>
</gene>
<dbReference type="CDD" id="cd00156">
    <property type="entry name" value="REC"/>
    <property type="match status" value="1"/>
</dbReference>
<keyword evidence="1" id="KW-0597">Phosphoprotein</keyword>
<dbReference type="SMART" id="SM00448">
    <property type="entry name" value="REC"/>
    <property type="match status" value="1"/>
</dbReference>
<comment type="caution">
    <text evidence="3">The sequence shown here is derived from an EMBL/GenBank/DDBJ whole genome shotgun (WGS) entry which is preliminary data.</text>
</comment>
<name>A0A327PJ74_9BACT</name>
<dbReference type="Pfam" id="PF00072">
    <property type="entry name" value="Response_reg"/>
    <property type="match status" value="1"/>
</dbReference>
<keyword evidence="4" id="KW-1185">Reference proteome</keyword>
<dbReference type="PANTHER" id="PTHR44520">
    <property type="entry name" value="RESPONSE REGULATOR RCP1-RELATED"/>
    <property type="match status" value="1"/>
</dbReference>
<dbReference type="InterPro" id="IPR001789">
    <property type="entry name" value="Sig_transdc_resp-reg_receiver"/>
</dbReference>
<dbReference type="InterPro" id="IPR011006">
    <property type="entry name" value="CheY-like_superfamily"/>
</dbReference>
<dbReference type="GO" id="GO:0000160">
    <property type="term" value="P:phosphorelay signal transduction system"/>
    <property type="evidence" value="ECO:0007669"/>
    <property type="project" value="InterPro"/>
</dbReference>
<evidence type="ECO:0000313" key="3">
    <source>
        <dbReference type="EMBL" id="RAI91421.1"/>
    </source>
</evidence>
<evidence type="ECO:0000256" key="1">
    <source>
        <dbReference type="PROSITE-ProRule" id="PRU00169"/>
    </source>
</evidence>